<organism evidence="1">
    <name type="scientific">Lepeophtheirus salmonis</name>
    <name type="common">Salmon louse</name>
    <name type="synonym">Caligus salmonis</name>
    <dbReference type="NCBI Taxonomy" id="72036"/>
    <lineage>
        <taxon>Eukaryota</taxon>
        <taxon>Metazoa</taxon>
        <taxon>Ecdysozoa</taxon>
        <taxon>Arthropoda</taxon>
        <taxon>Crustacea</taxon>
        <taxon>Multicrustacea</taxon>
        <taxon>Hexanauplia</taxon>
        <taxon>Copepoda</taxon>
        <taxon>Siphonostomatoida</taxon>
        <taxon>Caligidae</taxon>
        <taxon>Lepeophtheirus</taxon>
    </lineage>
</organism>
<sequence>MLILQSYLETYDSNYDRLIRYPSPPNPIIYSSFRSYFTIIKRL</sequence>
<dbReference type="AlphaFoldDB" id="A0A0K2U420"/>
<reference evidence="1" key="1">
    <citation type="submission" date="2014-05" db="EMBL/GenBank/DDBJ databases">
        <authorList>
            <person name="Chronopoulou M."/>
        </authorList>
    </citation>
    <scope>NUCLEOTIDE SEQUENCE</scope>
    <source>
        <tissue evidence="1">Whole organism</tissue>
    </source>
</reference>
<name>A0A0K2U420_LEPSM</name>
<evidence type="ECO:0000313" key="1">
    <source>
        <dbReference type="EMBL" id="CDW32441.1"/>
    </source>
</evidence>
<proteinExistence type="predicted"/>
<protein>
    <submittedName>
        <fullName evidence="1">Uncharacterized protein</fullName>
    </submittedName>
</protein>
<dbReference type="EMBL" id="HACA01015080">
    <property type="protein sequence ID" value="CDW32441.1"/>
    <property type="molecule type" value="Transcribed_RNA"/>
</dbReference>
<accession>A0A0K2U420</accession>